<feature type="transmembrane region" description="Helical" evidence="6">
    <location>
        <begin position="204"/>
        <end position="225"/>
    </location>
</feature>
<dbReference type="AlphaFoldDB" id="A0A1D1YWR6"/>
<dbReference type="GO" id="GO:0046943">
    <property type="term" value="F:carboxylic acid transmembrane transporter activity"/>
    <property type="evidence" value="ECO:0007669"/>
    <property type="project" value="TreeGrafter"/>
</dbReference>
<keyword evidence="4 6" id="KW-0472">Membrane</keyword>
<evidence type="ECO:0000256" key="1">
    <source>
        <dbReference type="ARBA" id="ARBA00004141"/>
    </source>
</evidence>
<comment type="subcellular location">
    <subcellularLocation>
        <location evidence="1">Membrane</location>
        <topology evidence="1">Multi-pass membrane protein</topology>
    </subcellularLocation>
</comment>
<evidence type="ECO:0000256" key="5">
    <source>
        <dbReference type="SAM" id="MobiDB-lite"/>
    </source>
</evidence>
<gene>
    <name evidence="8" type="primary">JEN1_3</name>
    <name evidence="8" type="ORF">g.54532</name>
</gene>
<feature type="transmembrane region" description="Helical" evidence="6">
    <location>
        <begin position="296"/>
        <end position="318"/>
    </location>
</feature>
<dbReference type="PANTHER" id="PTHR23508">
    <property type="entry name" value="CARBOXYLIC ACID TRANSPORTER PROTEIN HOMOLOG"/>
    <property type="match status" value="1"/>
</dbReference>
<feature type="transmembrane region" description="Helical" evidence="6">
    <location>
        <begin position="260"/>
        <end position="276"/>
    </location>
</feature>
<feature type="transmembrane region" description="Helical" evidence="6">
    <location>
        <begin position="117"/>
        <end position="136"/>
    </location>
</feature>
<protein>
    <submittedName>
        <fullName evidence="8">Carboxylic acid transporter</fullName>
    </submittedName>
</protein>
<feature type="region of interest" description="Disordered" evidence="5">
    <location>
        <begin position="1"/>
        <end position="31"/>
    </location>
</feature>
<dbReference type="EMBL" id="GDJX01008823">
    <property type="protein sequence ID" value="JAT59113.1"/>
    <property type="molecule type" value="Transcribed_RNA"/>
</dbReference>
<dbReference type="PROSITE" id="PS50850">
    <property type="entry name" value="MFS"/>
    <property type="match status" value="1"/>
</dbReference>
<dbReference type="PROSITE" id="PS00217">
    <property type="entry name" value="SUGAR_TRANSPORT_2"/>
    <property type="match status" value="1"/>
</dbReference>
<dbReference type="Gene3D" id="1.20.1250.20">
    <property type="entry name" value="MFS general substrate transporter like domains"/>
    <property type="match status" value="2"/>
</dbReference>
<dbReference type="SUPFAM" id="SSF103473">
    <property type="entry name" value="MFS general substrate transporter"/>
    <property type="match status" value="1"/>
</dbReference>
<evidence type="ECO:0000256" key="3">
    <source>
        <dbReference type="ARBA" id="ARBA00022989"/>
    </source>
</evidence>
<dbReference type="PANTHER" id="PTHR23508:SF10">
    <property type="entry name" value="CARBOXYLIC ACID TRANSPORTER PROTEIN HOMOLOG"/>
    <property type="match status" value="1"/>
</dbReference>
<reference evidence="8" key="1">
    <citation type="submission" date="2015-07" db="EMBL/GenBank/DDBJ databases">
        <title>Transcriptome Assembly of Anthurium amnicola.</title>
        <authorList>
            <person name="Suzuki J."/>
        </authorList>
    </citation>
    <scope>NUCLEOTIDE SEQUENCE</scope>
</reference>
<evidence type="ECO:0000256" key="6">
    <source>
        <dbReference type="SAM" id="Phobius"/>
    </source>
</evidence>
<feature type="transmembrane region" description="Helical" evidence="6">
    <location>
        <begin position="51"/>
        <end position="78"/>
    </location>
</feature>
<dbReference type="GO" id="GO:0005886">
    <property type="term" value="C:plasma membrane"/>
    <property type="evidence" value="ECO:0007669"/>
    <property type="project" value="TreeGrafter"/>
</dbReference>
<evidence type="ECO:0000256" key="2">
    <source>
        <dbReference type="ARBA" id="ARBA00022692"/>
    </source>
</evidence>
<dbReference type="InterPro" id="IPR036259">
    <property type="entry name" value="MFS_trans_sf"/>
</dbReference>
<proteinExistence type="predicted"/>
<accession>A0A1D1YWR6</accession>
<dbReference type="InterPro" id="IPR011701">
    <property type="entry name" value="MFS"/>
</dbReference>
<feature type="transmembrane region" description="Helical" evidence="6">
    <location>
        <begin position="349"/>
        <end position="368"/>
    </location>
</feature>
<dbReference type="InterPro" id="IPR005829">
    <property type="entry name" value="Sugar_transporter_CS"/>
</dbReference>
<evidence type="ECO:0000259" key="7">
    <source>
        <dbReference type="PROSITE" id="PS50850"/>
    </source>
</evidence>
<feature type="transmembrane region" description="Helical" evidence="6">
    <location>
        <begin position="90"/>
        <end position="110"/>
    </location>
</feature>
<keyword evidence="3 6" id="KW-1133">Transmembrane helix</keyword>
<dbReference type="Pfam" id="PF07690">
    <property type="entry name" value="MFS_1"/>
    <property type="match status" value="1"/>
</dbReference>
<feature type="transmembrane region" description="Helical" evidence="6">
    <location>
        <begin position="175"/>
        <end position="198"/>
    </location>
</feature>
<feature type="transmembrane region" description="Helical" evidence="6">
    <location>
        <begin position="418"/>
        <end position="439"/>
    </location>
</feature>
<keyword evidence="2 6" id="KW-0812">Transmembrane</keyword>
<feature type="compositionally biased region" description="Polar residues" evidence="5">
    <location>
        <begin position="7"/>
        <end position="28"/>
    </location>
</feature>
<feature type="domain" description="Major facilitator superfamily (MFS) profile" evidence="7">
    <location>
        <begin position="52"/>
        <end position="444"/>
    </location>
</feature>
<evidence type="ECO:0000313" key="8">
    <source>
        <dbReference type="EMBL" id="JAT59113.1"/>
    </source>
</evidence>
<evidence type="ECO:0000256" key="4">
    <source>
        <dbReference type="ARBA" id="ARBA00023136"/>
    </source>
</evidence>
<dbReference type="InterPro" id="IPR020846">
    <property type="entry name" value="MFS_dom"/>
</dbReference>
<sequence>MEELNKPPSQNTLTNTAATDPESNSRINNNEKDKAQNPWKLITSLDRGQRFTFAAAFLGWTLDAFDYFIVILSVPYIAKEFQKEPSDITASITITLCFRPLGAAIFGLLADRYGRRYPLMIDIILYSGMELASGFAPNFTVFIVLRAIFGVAMGGEWGLGAALAMEILPPESRGLFSGILQQGYAVGYLLAAVLYYAVIENIGWRAMFWIGSFPALLVILLRFFVPESPAWKAQQNASKSTGKTWLHNTKLVLKHHWRRFIYCVLLMACFNFLSHGTQDLYPTFLKVQLGYTPAQVTILTVVANIGAIIGGSICGYSSQLFGRKLVIIAAAILAACFVPLYLLPRNFGLLALGAFALYFGVQGAWGVVPAHLNELSPSELRGTFPGLTYQLGNLISSSSAQIEAKLGEKFRKNGNPDYGLVIAVLTLIVIFLLVVLTFFSREYKNVNFVEQAEQSDTNNEEDKVKEQAEEINEKGKVITKDVNIE</sequence>
<organism evidence="8">
    <name type="scientific">Anthurium amnicola</name>
    <dbReference type="NCBI Taxonomy" id="1678845"/>
    <lineage>
        <taxon>Eukaryota</taxon>
        <taxon>Viridiplantae</taxon>
        <taxon>Streptophyta</taxon>
        <taxon>Embryophyta</taxon>
        <taxon>Tracheophyta</taxon>
        <taxon>Spermatophyta</taxon>
        <taxon>Magnoliopsida</taxon>
        <taxon>Liliopsida</taxon>
        <taxon>Araceae</taxon>
        <taxon>Pothoideae</taxon>
        <taxon>Potheae</taxon>
        <taxon>Anthurium</taxon>
    </lineage>
</organism>
<feature type="transmembrane region" description="Helical" evidence="6">
    <location>
        <begin position="325"/>
        <end position="343"/>
    </location>
</feature>
<dbReference type="CDD" id="cd17316">
    <property type="entry name" value="MFS_SV2_like"/>
    <property type="match status" value="1"/>
</dbReference>
<name>A0A1D1YWR6_9ARAE</name>